<evidence type="ECO:0008006" key="4">
    <source>
        <dbReference type="Google" id="ProtNLM"/>
    </source>
</evidence>
<evidence type="ECO:0000256" key="1">
    <source>
        <dbReference type="SAM" id="SignalP"/>
    </source>
</evidence>
<evidence type="ECO:0000313" key="3">
    <source>
        <dbReference type="Proteomes" id="UP001175228"/>
    </source>
</evidence>
<keyword evidence="1" id="KW-0732">Signal</keyword>
<accession>A0AA39PZT9</accession>
<comment type="caution">
    <text evidence="2">The sequence shown here is derived from an EMBL/GenBank/DDBJ whole genome shotgun (WGS) entry which is preliminary data.</text>
</comment>
<feature type="chain" id="PRO_5041204414" description="Hydrophobin" evidence="1">
    <location>
        <begin position="20"/>
        <end position="138"/>
    </location>
</feature>
<keyword evidence="3" id="KW-1185">Reference proteome</keyword>
<gene>
    <name evidence="2" type="ORF">EDD18DRAFT_1178986</name>
</gene>
<proteinExistence type="predicted"/>
<organism evidence="2 3">
    <name type="scientific">Armillaria luteobubalina</name>
    <dbReference type="NCBI Taxonomy" id="153913"/>
    <lineage>
        <taxon>Eukaryota</taxon>
        <taxon>Fungi</taxon>
        <taxon>Dikarya</taxon>
        <taxon>Basidiomycota</taxon>
        <taxon>Agaricomycotina</taxon>
        <taxon>Agaricomycetes</taxon>
        <taxon>Agaricomycetidae</taxon>
        <taxon>Agaricales</taxon>
        <taxon>Marasmiineae</taxon>
        <taxon>Physalacriaceae</taxon>
        <taxon>Armillaria</taxon>
    </lineage>
</organism>
<name>A0AA39PZT9_9AGAR</name>
<dbReference type="Proteomes" id="UP001175228">
    <property type="component" value="Unassembled WGS sequence"/>
</dbReference>
<protein>
    <recommendedName>
        <fullName evidence="4">Hydrophobin</fullName>
    </recommendedName>
</protein>
<sequence length="138" mass="14909">MFTIPRLLLLLATAAFAVASTPTQRCSGYNQLVQCCENIVIANKATLNVDAGPLDPSKLVGFGCSLPRIVIAQSAVSIVRVPQLRSCAAVLTSTSYRDIHRSKLHHGCNHPEQGVVYMIASSNDCFLLSEKHDNEVTV</sequence>
<dbReference type="EMBL" id="JAUEPU010000024">
    <property type="protein sequence ID" value="KAK0493612.1"/>
    <property type="molecule type" value="Genomic_DNA"/>
</dbReference>
<reference evidence="2" key="1">
    <citation type="submission" date="2023-06" db="EMBL/GenBank/DDBJ databases">
        <authorList>
            <consortium name="Lawrence Berkeley National Laboratory"/>
            <person name="Ahrendt S."/>
            <person name="Sahu N."/>
            <person name="Indic B."/>
            <person name="Wong-Bajracharya J."/>
            <person name="Merenyi Z."/>
            <person name="Ke H.-M."/>
            <person name="Monk M."/>
            <person name="Kocsube S."/>
            <person name="Drula E."/>
            <person name="Lipzen A."/>
            <person name="Balint B."/>
            <person name="Henrissat B."/>
            <person name="Andreopoulos B."/>
            <person name="Martin F.M."/>
            <person name="Harder C.B."/>
            <person name="Rigling D."/>
            <person name="Ford K.L."/>
            <person name="Foster G.D."/>
            <person name="Pangilinan J."/>
            <person name="Papanicolaou A."/>
            <person name="Barry K."/>
            <person name="LaButti K."/>
            <person name="Viragh M."/>
            <person name="Koriabine M."/>
            <person name="Yan M."/>
            <person name="Riley R."/>
            <person name="Champramary S."/>
            <person name="Plett K.L."/>
            <person name="Tsai I.J."/>
            <person name="Slot J."/>
            <person name="Sipos G."/>
            <person name="Plett J."/>
            <person name="Nagy L.G."/>
            <person name="Grigoriev I.V."/>
        </authorList>
    </citation>
    <scope>NUCLEOTIDE SEQUENCE</scope>
    <source>
        <strain evidence="2">HWK02</strain>
    </source>
</reference>
<dbReference type="AlphaFoldDB" id="A0AA39PZT9"/>
<feature type="signal peptide" evidence="1">
    <location>
        <begin position="1"/>
        <end position="19"/>
    </location>
</feature>
<evidence type="ECO:0000313" key="2">
    <source>
        <dbReference type="EMBL" id="KAK0493612.1"/>
    </source>
</evidence>